<evidence type="ECO:0000256" key="2">
    <source>
        <dbReference type="ARBA" id="ARBA00012483"/>
    </source>
</evidence>
<keyword evidence="8" id="KW-1133">Transmembrane helix</keyword>
<keyword evidence="5" id="KW-0862">Zinc</keyword>
<sequence>MSSLEEDQPASYSLSTRILTTAILTVAFVVVLLVLLHLYVRCILRRSSVTFRRGNITLFRVASEANHVEPQPIGLDQSVISSLPMLAYHRNGKDECPICLSAVEEEEMVRVLPNCKHLFHVECVDMWLHSHTTCPVCRSTVGMGDSGLVSRLGSSLRRMMSRERSGRRVQADGLDIELRRQSSVS</sequence>
<dbReference type="PROSITE" id="PS50089">
    <property type="entry name" value="ZF_RING_2"/>
    <property type="match status" value="1"/>
</dbReference>
<dbReference type="InterPro" id="IPR001841">
    <property type="entry name" value="Znf_RING"/>
</dbReference>
<dbReference type="GO" id="GO:0061630">
    <property type="term" value="F:ubiquitin protein ligase activity"/>
    <property type="evidence" value="ECO:0007669"/>
    <property type="project" value="UniProtKB-EC"/>
</dbReference>
<dbReference type="GO" id="GO:0008270">
    <property type="term" value="F:zinc ion binding"/>
    <property type="evidence" value="ECO:0007669"/>
    <property type="project" value="UniProtKB-KW"/>
</dbReference>
<evidence type="ECO:0000256" key="7">
    <source>
        <dbReference type="PROSITE-ProRule" id="PRU00175"/>
    </source>
</evidence>
<dbReference type="InterPro" id="IPR013083">
    <property type="entry name" value="Znf_RING/FYVE/PHD"/>
</dbReference>
<accession>A0A5P1ESB6</accession>
<dbReference type="EMBL" id="CM007385">
    <property type="protein sequence ID" value="ONK68902.1"/>
    <property type="molecule type" value="Genomic_DNA"/>
</dbReference>
<evidence type="ECO:0000256" key="1">
    <source>
        <dbReference type="ARBA" id="ARBA00000900"/>
    </source>
</evidence>
<protein>
    <recommendedName>
        <fullName evidence="2">RING-type E3 ubiquitin transferase</fullName>
        <ecNumber evidence="2">2.3.2.27</ecNumber>
    </recommendedName>
</protein>
<dbReference type="EC" id="2.3.2.27" evidence="2"/>
<dbReference type="OMA" id="WPNPSHY"/>
<organism evidence="10 11">
    <name type="scientific">Asparagus officinalis</name>
    <name type="common">Garden asparagus</name>
    <dbReference type="NCBI Taxonomy" id="4686"/>
    <lineage>
        <taxon>Eukaryota</taxon>
        <taxon>Viridiplantae</taxon>
        <taxon>Streptophyta</taxon>
        <taxon>Embryophyta</taxon>
        <taxon>Tracheophyta</taxon>
        <taxon>Spermatophyta</taxon>
        <taxon>Magnoliopsida</taxon>
        <taxon>Liliopsida</taxon>
        <taxon>Asparagales</taxon>
        <taxon>Asparagaceae</taxon>
        <taxon>Asparagoideae</taxon>
        <taxon>Asparagus</taxon>
    </lineage>
</organism>
<dbReference type="CDD" id="cd16461">
    <property type="entry name" value="RING-H2_EL5-like"/>
    <property type="match status" value="1"/>
</dbReference>
<reference evidence="11" key="1">
    <citation type="journal article" date="2017" name="Nat. Commun.">
        <title>The asparagus genome sheds light on the origin and evolution of a young Y chromosome.</title>
        <authorList>
            <person name="Harkess A."/>
            <person name="Zhou J."/>
            <person name="Xu C."/>
            <person name="Bowers J.E."/>
            <person name="Van der Hulst R."/>
            <person name="Ayyampalayam S."/>
            <person name="Mercati F."/>
            <person name="Riccardi P."/>
            <person name="McKain M.R."/>
            <person name="Kakrana A."/>
            <person name="Tang H."/>
            <person name="Ray J."/>
            <person name="Groenendijk J."/>
            <person name="Arikit S."/>
            <person name="Mathioni S.M."/>
            <person name="Nakano M."/>
            <person name="Shan H."/>
            <person name="Telgmann-Rauber A."/>
            <person name="Kanno A."/>
            <person name="Yue Z."/>
            <person name="Chen H."/>
            <person name="Li W."/>
            <person name="Chen Y."/>
            <person name="Xu X."/>
            <person name="Zhang Y."/>
            <person name="Luo S."/>
            <person name="Chen H."/>
            <person name="Gao J."/>
            <person name="Mao Z."/>
            <person name="Pires J.C."/>
            <person name="Luo M."/>
            <person name="Kudrna D."/>
            <person name="Wing R.A."/>
            <person name="Meyers B.C."/>
            <person name="Yi K."/>
            <person name="Kong H."/>
            <person name="Lavrijsen P."/>
            <person name="Sunseri F."/>
            <person name="Falavigna A."/>
            <person name="Ye Y."/>
            <person name="Leebens-Mack J.H."/>
            <person name="Chen G."/>
        </authorList>
    </citation>
    <scope>NUCLEOTIDE SEQUENCE [LARGE SCALE GENOMIC DNA]</scope>
    <source>
        <strain evidence="11">cv. DH0086</strain>
    </source>
</reference>
<evidence type="ECO:0000256" key="6">
    <source>
        <dbReference type="ARBA" id="ARBA00024209"/>
    </source>
</evidence>
<name>A0A5P1ESB6_ASPOF</name>
<dbReference type="Pfam" id="PF13639">
    <property type="entry name" value="zf-RING_2"/>
    <property type="match status" value="1"/>
</dbReference>
<keyword evidence="4 7" id="KW-0863">Zinc-finger</keyword>
<comment type="similarity">
    <text evidence="6">Belongs to the RING-type zinc finger family. ATL subfamily.</text>
</comment>
<keyword evidence="11" id="KW-1185">Reference proteome</keyword>
<feature type="transmembrane region" description="Helical" evidence="8">
    <location>
        <begin position="18"/>
        <end position="40"/>
    </location>
</feature>
<dbReference type="Proteomes" id="UP000243459">
    <property type="component" value="Chromosome 5"/>
</dbReference>
<keyword evidence="3" id="KW-0479">Metal-binding</keyword>
<evidence type="ECO:0000313" key="10">
    <source>
        <dbReference type="EMBL" id="ONK68902.1"/>
    </source>
</evidence>
<dbReference type="PANTHER" id="PTHR14155:SF627">
    <property type="entry name" value="OS06G0192800 PROTEIN"/>
    <property type="match status" value="1"/>
</dbReference>
<dbReference type="Gene3D" id="3.30.40.10">
    <property type="entry name" value="Zinc/RING finger domain, C3HC4 (zinc finger)"/>
    <property type="match status" value="1"/>
</dbReference>
<feature type="domain" description="RING-type" evidence="9">
    <location>
        <begin position="96"/>
        <end position="138"/>
    </location>
</feature>
<gene>
    <name evidence="10" type="ORF">A4U43_C05F17230</name>
</gene>
<keyword evidence="8" id="KW-0472">Membrane</keyword>
<dbReference type="PANTHER" id="PTHR14155">
    <property type="entry name" value="RING FINGER DOMAIN-CONTAINING"/>
    <property type="match status" value="1"/>
</dbReference>
<dbReference type="InterPro" id="IPR053238">
    <property type="entry name" value="RING-H2_zinc_finger"/>
</dbReference>
<evidence type="ECO:0000256" key="5">
    <source>
        <dbReference type="ARBA" id="ARBA00022833"/>
    </source>
</evidence>
<evidence type="ECO:0000259" key="9">
    <source>
        <dbReference type="PROSITE" id="PS50089"/>
    </source>
</evidence>
<dbReference type="AlphaFoldDB" id="A0A5P1ESB6"/>
<proteinExistence type="inferred from homology"/>
<evidence type="ECO:0000256" key="3">
    <source>
        <dbReference type="ARBA" id="ARBA00022723"/>
    </source>
</evidence>
<dbReference type="Gramene" id="ONK68902">
    <property type="protein sequence ID" value="ONK68902"/>
    <property type="gene ID" value="A4U43_C05F17230"/>
</dbReference>
<keyword evidence="8" id="KW-0812">Transmembrane</keyword>
<dbReference type="OrthoDB" id="8062037at2759"/>
<evidence type="ECO:0000313" key="11">
    <source>
        <dbReference type="Proteomes" id="UP000243459"/>
    </source>
</evidence>
<dbReference type="SMART" id="SM00184">
    <property type="entry name" value="RING"/>
    <property type="match status" value="1"/>
</dbReference>
<dbReference type="SUPFAM" id="SSF57850">
    <property type="entry name" value="RING/U-box"/>
    <property type="match status" value="1"/>
</dbReference>
<comment type="catalytic activity">
    <reaction evidence="1">
        <text>S-ubiquitinyl-[E2 ubiquitin-conjugating enzyme]-L-cysteine + [acceptor protein]-L-lysine = [E2 ubiquitin-conjugating enzyme]-L-cysteine + N(6)-ubiquitinyl-[acceptor protein]-L-lysine.</text>
        <dbReference type="EC" id="2.3.2.27"/>
    </reaction>
</comment>
<evidence type="ECO:0000256" key="8">
    <source>
        <dbReference type="SAM" id="Phobius"/>
    </source>
</evidence>
<evidence type="ECO:0000256" key="4">
    <source>
        <dbReference type="ARBA" id="ARBA00022771"/>
    </source>
</evidence>